<dbReference type="AlphaFoldDB" id="A0A1J7J6P3"/>
<keyword evidence="3" id="KW-1185">Reference proteome</keyword>
<protein>
    <submittedName>
        <fullName evidence="2">Uncharacterized protein</fullName>
    </submittedName>
</protein>
<dbReference type="Proteomes" id="UP000182658">
    <property type="component" value="Unassembled WGS sequence"/>
</dbReference>
<organism evidence="2 3">
    <name type="scientific">Coniochaeta ligniaria NRRL 30616</name>
    <dbReference type="NCBI Taxonomy" id="1408157"/>
    <lineage>
        <taxon>Eukaryota</taxon>
        <taxon>Fungi</taxon>
        <taxon>Dikarya</taxon>
        <taxon>Ascomycota</taxon>
        <taxon>Pezizomycotina</taxon>
        <taxon>Sordariomycetes</taxon>
        <taxon>Sordariomycetidae</taxon>
        <taxon>Coniochaetales</taxon>
        <taxon>Coniochaetaceae</taxon>
        <taxon>Coniochaeta</taxon>
    </lineage>
</organism>
<feature type="transmembrane region" description="Helical" evidence="1">
    <location>
        <begin position="15"/>
        <end position="38"/>
    </location>
</feature>
<proteinExistence type="predicted"/>
<keyword evidence="1" id="KW-0472">Membrane</keyword>
<reference evidence="2 3" key="1">
    <citation type="submission" date="2016-10" db="EMBL/GenBank/DDBJ databases">
        <title>Draft genome sequence of Coniochaeta ligniaria NRRL30616, a lignocellulolytic fungus for bioabatement of inhibitors in plant biomass hydrolysates.</title>
        <authorList>
            <consortium name="DOE Joint Genome Institute"/>
            <person name="Jimenez D.J."/>
            <person name="Hector R.E."/>
            <person name="Riley R."/>
            <person name="Sun H."/>
            <person name="Grigoriev I.V."/>
            <person name="Van Elsas J.D."/>
            <person name="Nichols N.N."/>
        </authorList>
    </citation>
    <scope>NUCLEOTIDE SEQUENCE [LARGE SCALE GENOMIC DNA]</scope>
    <source>
        <strain evidence="2 3">NRRL 30616</strain>
    </source>
</reference>
<evidence type="ECO:0000256" key="1">
    <source>
        <dbReference type="SAM" id="Phobius"/>
    </source>
</evidence>
<sequence>MHLDMLSSMCQQKGTYYIIICSVVGEIVQLGIASGMCIRNAKIPSLPYPYHLYVRYLS</sequence>
<keyword evidence="1" id="KW-1133">Transmembrane helix</keyword>
<dbReference type="EMBL" id="KV875098">
    <property type="protein sequence ID" value="OIW28945.1"/>
    <property type="molecule type" value="Genomic_DNA"/>
</dbReference>
<name>A0A1J7J6P3_9PEZI</name>
<gene>
    <name evidence="2" type="ORF">CONLIGDRAFT_401406</name>
</gene>
<evidence type="ECO:0000313" key="2">
    <source>
        <dbReference type="EMBL" id="OIW28945.1"/>
    </source>
</evidence>
<evidence type="ECO:0000313" key="3">
    <source>
        <dbReference type="Proteomes" id="UP000182658"/>
    </source>
</evidence>
<accession>A0A1J7J6P3</accession>
<dbReference type="InParanoid" id="A0A1J7J6P3"/>
<keyword evidence="1" id="KW-0812">Transmembrane</keyword>